<evidence type="ECO:0000256" key="4">
    <source>
        <dbReference type="ARBA" id="ARBA00022525"/>
    </source>
</evidence>
<dbReference type="PANTHER" id="PTHR36108:SF13">
    <property type="entry name" value="COLOSSIN-B-RELATED"/>
    <property type="match status" value="1"/>
</dbReference>
<dbReference type="Pfam" id="PF17961">
    <property type="entry name" value="Big_8"/>
    <property type="match status" value="1"/>
</dbReference>
<evidence type="ECO:0000256" key="3">
    <source>
        <dbReference type="ARBA" id="ARBA00022512"/>
    </source>
</evidence>
<keyword evidence="8" id="KW-0812">Transmembrane</keyword>
<feature type="region of interest" description="Disordered" evidence="7">
    <location>
        <begin position="218"/>
        <end position="293"/>
    </location>
</feature>
<gene>
    <name evidence="10" type="ORF">JOC27_000349</name>
</gene>
<dbReference type="Gene3D" id="2.60.40.10">
    <property type="entry name" value="Immunoglobulins"/>
    <property type="match status" value="9"/>
</dbReference>
<dbReference type="NCBIfam" id="TIGR01167">
    <property type="entry name" value="LPXTG_anchor"/>
    <property type="match status" value="1"/>
</dbReference>
<keyword evidence="11" id="KW-1185">Reference proteome</keyword>
<evidence type="ECO:0000256" key="8">
    <source>
        <dbReference type="SAM" id="Phobius"/>
    </source>
</evidence>
<dbReference type="InterPro" id="IPR041171">
    <property type="entry name" value="SDR_Ig"/>
</dbReference>
<comment type="subcellular location">
    <subcellularLocation>
        <location evidence="1">Secreted</location>
        <location evidence="1">Cell wall</location>
        <topology evidence="1">Peptidoglycan-anchor</topology>
    </subcellularLocation>
</comment>
<evidence type="ECO:0000256" key="7">
    <source>
        <dbReference type="SAM" id="MobiDB-lite"/>
    </source>
</evidence>
<dbReference type="Pfam" id="PF17802">
    <property type="entry name" value="SpaA"/>
    <property type="match status" value="9"/>
</dbReference>
<dbReference type="PANTHER" id="PTHR36108">
    <property type="entry name" value="COLOSSIN-B-RELATED"/>
    <property type="match status" value="1"/>
</dbReference>
<keyword evidence="8" id="KW-0472">Membrane</keyword>
<keyword evidence="8" id="KW-1133">Transmembrane helix</keyword>
<dbReference type="InterPro" id="IPR011252">
    <property type="entry name" value="Fibrogen-bd_dom1"/>
</dbReference>
<dbReference type="SUPFAM" id="SSF49478">
    <property type="entry name" value="Cna protein B-type domain"/>
    <property type="match status" value="4"/>
</dbReference>
<evidence type="ECO:0000256" key="5">
    <source>
        <dbReference type="ARBA" id="ARBA00022729"/>
    </source>
</evidence>
<dbReference type="Pfam" id="PF05737">
    <property type="entry name" value="Collagen_bind"/>
    <property type="match status" value="2"/>
</dbReference>
<proteinExistence type="inferred from homology"/>
<evidence type="ECO:0000256" key="2">
    <source>
        <dbReference type="ARBA" id="ARBA00007257"/>
    </source>
</evidence>
<evidence type="ECO:0000313" key="11">
    <source>
        <dbReference type="Proteomes" id="UP000823201"/>
    </source>
</evidence>
<dbReference type="InterPro" id="IPR008966">
    <property type="entry name" value="Adhesion_dom_sf"/>
</dbReference>
<evidence type="ECO:0000313" key="10">
    <source>
        <dbReference type="EMBL" id="MBM7656912.1"/>
    </source>
</evidence>
<dbReference type="InterPro" id="IPR041033">
    <property type="entry name" value="SpaA_PFL_dom_1"/>
</dbReference>
<reference evidence="10 11" key="1">
    <citation type="submission" date="2021-01" db="EMBL/GenBank/DDBJ databases">
        <title>Genomic Encyclopedia of Type Strains, Phase IV (KMG-IV): sequencing the most valuable type-strain genomes for metagenomic binning, comparative biology and taxonomic classification.</title>
        <authorList>
            <person name="Goeker M."/>
        </authorList>
    </citation>
    <scope>NUCLEOTIDE SEQUENCE [LARGE SCALE GENOMIC DNA]</scope>
    <source>
        <strain evidence="10 11">DSM 100968</strain>
    </source>
</reference>
<evidence type="ECO:0000256" key="6">
    <source>
        <dbReference type="ARBA" id="ARBA00023088"/>
    </source>
</evidence>
<dbReference type="Gene3D" id="2.60.40.740">
    <property type="match status" value="3"/>
</dbReference>
<dbReference type="Proteomes" id="UP000823201">
    <property type="component" value="Unassembled WGS sequence"/>
</dbReference>
<evidence type="ECO:0000259" key="9">
    <source>
        <dbReference type="PROSITE" id="PS50847"/>
    </source>
</evidence>
<keyword evidence="5" id="KW-0732">Signal</keyword>
<dbReference type="SUPFAM" id="SSF49401">
    <property type="entry name" value="Bacterial adhesins"/>
    <property type="match status" value="7"/>
</dbReference>
<dbReference type="Gene3D" id="2.60.40.1280">
    <property type="match status" value="2"/>
</dbReference>
<feature type="compositionally biased region" description="Polar residues" evidence="7">
    <location>
        <begin position="1484"/>
        <end position="1504"/>
    </location>
</feature>
<comment type="similarity">
    <text evidence="2">Belongs to the serine-aspartate repeat-containing protein (SDr) family.</text>
</comment>
<accession>A0ABS2Q550</accession>
<comment type="caution">
    <text evidence="10">The sequence shown here is derived from an EMBL/GenBank/DDBJ whole genome shotgun (WGS) entry which is preliminary data.</text>
</comment>
<dbReference type="InterPro" id="IPR008456">
    <property type="entry name" value="Collagen-bd_dom"/>
</dbReference>
<dbReference type="Pfam" id="PF00746">
    <property type="entry name" value="Gram_pos_anchor"/>
    <property type="match status" value="1"/>
</dbReference>
<dbReference type="InterPro" id="IPR019931">
    <property type="entry name" value="LPXTG_anchor"/>
</dbReference>
<feature type="compositionally biased region" description="Low complexity" evidence="7">
    <location>
        <begin position="218"/>
        <end position="292"/>
    </location>
</feature>
<feature type="domain" description="Gram-positive cocci surface proteins LPxTG" evidence="9">
    <location>
        <begin position="2235"/>
        <end position="2270"/>
    </location>
</feature>
<sequence length="2270" mass="243096">MRSRRLPQGLKKTKKRKMIKQILIIGLSLFVCFSQMSLAPLGKAYADTNSTGTTTNTSFIDAVKLVTGDAQSGTEVSTTNPLTQGETVNLEYRWSKKADQQLAANQPITFKIPDAFKVDQDITEKYISDNSSVKTEDGKTIGTIAVTTSDAAQNANTVTITFDDSQLQDLTTANGTIIIPVTYNASIIADGTKSIDFDLGNNQTTTVNVALKADTASSSSASSISSDTTSSNGSSSSSSTSSTSSSTTGSSADQTTVTSGDSSSTATGTSSNSALSTTSDSSATGTSGDSSTQLMSSSKLFKIPLIRSATVQNTKEITDLQPVSIVLVDPDTKDSQGNPVPYTEAHPASLDSSVRIEYTWSVPEEIRQTINNGDTLSLDLPNIFKIPSGQSLNGDLYDSVNKASFGSFTVNDAGHVVMTFNENFQKYNNVSFGMYVDAQIDKSNVKDTTQQNIQFPIYQQTENATIYFKPGFTDPIKKQFDSFDSNHNPKKITWKIDVNLNQQDLQNAQVIEDLPSEGLTYDSVQIYPLTANSVTGTIGSPDTSNPFTDFTVDSNTGTVNLGHITGAYELVYITTINSDKIPNDGGSVTLTNTATLQDGNTTLGSGFDQASPTYGSMIKKTYLGQDPNNSQVTQWQIQYNYGEKNVSADEDSITDTFDTSKFFYDNIKVQKVTWDSSGNPSYTVVTNSLPADAIKSTSTGFTVDFGGGSSAYLVTYDLKMKSGNAYIDQSTPVDNTATAGNGSSTEAISGAVDQQSLIKSHSNIDYNNKTVGWTLMVNEDGYPLNNWSINDTFSYPLSNLTNFHVWTVTKSVDSISGVVTWNKGTDVTSQFAFNQPDKNGKSGFQLSPSSTYNPTNETFMITYTTNFNGYTSSNDSGNIASVSNNSILDWYESQTATDVHETSTNDSFSPNSYTQTNGFKTDSGYNPVNQNILWKIYTNYNEEPLNGASISDPIPTGMVLDSGIPVNIYKYDINQDGSVANETLIAQYNVSSDGTVTKGTPSSSEFTVIPPSSGSNTLKVNYNVPVNDKGHYMVSFATDLRGQVVQKSYTNNATFNNGSYPARTLTDKVQPTNGGRWIGKYGSQDGKNFDWTMEVNRSLSVIDPGATITDTSSPGQIVNTDSFKVYPAKIQNGVVQTDSSGHMIPDTTKPLTKDVDYALTVQQPDDNGQQIFTLTFKKGMDNSTAYVVQYSSQINISTTTGSITNSASFNGNNSQVMQNTNNIEEFVTNLSSGGWAIGNLGSLTFKKIGVGSIPMQNVTFELWSVDSDGNQTLVRTGETDANGILTFGNVVLGKGNDYILKETSAPNGYLLHDPITIDTGNYQNGTTSSNPVLVSDQQNQLVVQKIVNPGDSAGGTEFELYKKNLAGGYDLVTSEGNNGIIPVDSSGKLTLSGLDQGSYYLTEYQPPKGYMQNPDQINFNVNSQNQIVDSDGNEVTEPIDFTDYQGSVTLTKQDESGNTIKEAGASFSLQKLNDGVDPKDASESDWTTQTGIDESKTTTSNNGQFTLGGLVPGTYRFQETVAPDGYLLNANPTVSFTISKTGSATDEKSVIATDSLNSVTLTKQEDQGQPILNSSATFQLINDKTSSPVTADDFYNGQLPEGSSEFITGSDGKVTVSGLNPGTYHFVETGAPSGYFLGSSAESRPFTISNTDTQGVSQSISDSLNSITVEKTDRVTGTGLPGAVFQLYDQNGPVADSDFYNDQLPGNSNKFTTGDEGALTVKGLVPGQYYFVEVAAPNGYALGTDVTTPTFGITSTTSHLDQILVQDDLNQVTLTKNDLNDKSAVLAGAQFKLENSLGIAVTSDINGHALSDVWTTNSDGQFTVKGLPTGSYQFVETKAPDGYLLDATPIPFEVINTLAAALPISATDKENTVTLTKVDKNDHNIHLQGAEFELQDSNGNPVTKDAAGDSLPTTWKTDSNGQFTVSGLAPGSYQFVETKAPTNYDLDATPIPFKITDTDISSQELTATDKLSPGTVQLTKVDKNDMSIHLQGATFKLVDSKGNAVTKDSDGNTLPTSWTTDSNGLFTVGNLAPGDYQFIETQAPYGYDLDAAPIPFTIAKSQQKAAEITATDKLTPGDVRLTKVDANDKNAVLKGAVFKLEDSSDNTLKTGLTTDNNGQFVVKGLAPGKYFFVETKAPTGYQLDNTPIPFTIEKGQAHAVEITAKDKPEPIVMKGKPGVVYNVVDNHGHIIRRGVMADEQGNVIIKGLKPGSYHLVRAVEAYVSSPSSKKTSGNLPTTGDTNDLVGMAVGLVLLLCGGGLAFFARRRGNN</sequence>
<dbReference type="EMBL" id="JAFBEV010000002">
    <property type="protein sequence ID" value="MBM7656912.1"/>
    <property type="molecule type" value="Genomic_DNA"/>
</dbReference>
<keyword evidence="4" id="KW-0964">Secreted</keyword>
<feature type="region of interest" description="Disordered" evidence="7">
    <location>
        <begin position="1471"/>
        <end position="1504"/>
    </location>
</feature>
<keyword evidence="3" id="KW-0134">Cell wall</keyword>
<protein>
    <submittedName>
        <fullName evidence="10">LPXTG-motif cell wall-anchored protein</fullName>
    </submittedName>
</protein>
<dbReference type="InterPro" id="IPR013783">
    <property type="entry name" value="Ig-like_fold"/>
</dbReference>
<feature type="transmembrane region" description="Helical" evidence="8">
    <location>
        <begin position="2244"/>
        <end position="2264"/>
    </location>
</feature>
<dbReference type="RefSeq" id="WP_205005270.1">
    <property type="nucleotide sequence ID" value="NZ_CBCRXA010000002.1"/>
</dbReference>
<evidence type="ECO:0000256" key="1">
    <source>
        <dbReference type="ARBA" id="ARBA00004168"/>
    </source>
</evidence>
<dbReference type="SUPFAM" id="SSF117074">
    <property type="entry name" value="Hypothetical protein PA1324"/>
    <property type="match status" value="2"/>
</dbReference>
<name>A0ABS2Q550_9BACL</name>
<dbReference type="PROSITE" id="PS50847">
    <property type="entry name" value="GRAM_POS_ANCHORING"/>
    <property type="match status" value="1"/>
</dbReference>
<keyword evidence="6" id="KW-0572">Peptidoglycan-anchor</keyword>
<organism evidence="10 11">
    <name type="scientific">Sporolactobacillus spathodeae</name>
    <dbReference type="NCBI Taxonomy" id="1465502"/>
    <lineage>
        <taxon>Bacteria</taxon>
        <taxon>Bacillati</taxon>
        <taxon>Bacillota</taxon>
        <taxon>Bacilli</taxon>
        <taxon>Bacillales</taxon>
        <taxon>Sporolactobacillaceae</taxon>
        <taxon>Sporolactobacillus</taxon>
    </lineage>
</organism>